<feature type="region of interest" description="Disordered" evidence="1">
    <location>
        <begin position="59"/>
        <end position="82"/>
    </location>
</feature>
<evidence type="ECO:0000313" key="3">
    <source>
        <dbReference type="Proteomes" id="UP001458880"/>
    </source>
</evidence>
<evidence type="ECO:0000256" key="1">
    <source>
        <dbReference type="SAM" id="MobiDB-lite"/>
    </source>
</evidence>
<comment type="caution">
    <text evidence="2">The sequence shown here is derived from an EMBL/GenBank/DDBJ whole genome shotgun (WGS) entry which is preliminary data.</text>
</comment>
<feature type="compositionally biased region" description="Acidic residues" evidence="1">
    <location>
        <begin position="27"/>
        <end position="43"/>
    </location>
</feature>
<name>A0AAW1KFJ3_POPJA</name>
<sequence length="106" mass="12165">MSNRKSDATNFELSSQDEADYIQSETSDTEDNDEESIINDENESVINMPRKRCMVLYSSDSDEETENTFQETETAEEGGIPVRLPSLYLQGCETANRLREKEHYGR</sequence>
<proteinExistence type="predicted"/>
<feature type="region of interest" description="Disordered" evidence="1">
    <location>
        <begin position="1"/>
        <end position="45"/>
    </location>
</feature>
<protein>
    <submittedName>
        <fullName evidence="2">Uncharacterized protein</fullName>
    </submittedName>
</protein>
<evidence type="ECO:0000313" key="2">
    <source>
        <dbReference type="EMBL" id="KAK9716909.1"/>
    </source>
</evidence>
<dbReference type="AlphaFoldDB" id="A0AAW1KFJ3"/>
<gene>
    <name evidence="2" type="ORF">QE152_g24471</name>
</gene>
<keyword evidence="3" id="KW-1185">Reference proteome</keyword>
<accession>A0AAW1KFJ3</accession>
<reference evidence="2 3" key="1">
    <citation type="journal article" date="2024" name="BMC Genomics">
        <title>De novo assembly and annotation of Popillia japonica's genome with initial clues to its potential as an invasive pest.</title>
        <authorList>
            <person name="Cucini C."/>
            <person name="Boschi S."/>
            <person name="Funari R."/>
            <person name="Cardaioli E."/>
            <person name="Iannotti N."/>
            <person name="Marturano G."/>
            <person name="Paoli F."/>
            <person name="Bruttini M."/>
            <person name="Carapelli A."/>
            <person name="Frati F."/>
            <person name="Nardi F."/>
        </authorList>
    </citation>
    <scope>NUCLEOTIDE SEQUENCE [LARGE SCALE GENOMIC DNA]</scope>
    <source>
        <strain evidence="2">DMR45628</strain>
    </source>
</reference>
<dbReference type="Proteomes" id="UP001458880">
    <property type="component" value="Unassembled WGS sequence"/>
</dbReference>
<organism evidence="2 3">
    <name type="scientific">Popillia japonica</name>
    <name type="common">Japanese beetle</name>
    <dbReference type="NCBI Taxonomy" id="7064"/>
    <lineage>
        <taxon>Eukaryota</taxon>
        <taxon>Metazoa</taxon>
        <taxon>Ecdysozoa</taxon>
        <taxon>Arthropoda</taxon>
        <taxon>Hexapoda</taxon>
        <taxon>Insecta</taxon>
        <taxon>Pterygota</taxon>
        <taxon>Neoptera</taxon>
        <taxon>Endopterygota</taxon>
        <taxon>Coleoptera</taxon>
        <taxon>Polyphaga</taxon>
        <taxon>Scarabaeiformia</taxon>
        <taxon>Scarabaeidae</taxon>
        <taxon>Rutelinae</taxon>
        <taxon>Popillia</taxon>
    </lineage>
</organism>
<dbReference type="EMBL" id="JASPKY010000250">
    <property type="protein sequence ID" value="KAK9716909.1"/>
    <property type="molecule type" value="Genomic_DNA"/>
</dbReference>